<evidence type="ECO:0000313" key="2">
    <source>
        <dbReference type="Proteomes" id="UP000828941"/>
    </source>
</evidence>
<gene>
    <name evidence="1" type="ORF">L6164_002248</name>
</gene>
<evidence type="ECO:0000313" key="1">
    <source>
        <dbReference type="EMBL" id="KAI4353286.1"/>
    </source>
</evidence>
<keyword evidence="2" id="KW-1185">Reference proteome</keyword>
<organism evidence="1 2">
    <name type="scientific">Bauhinia variegata</name>
    <name type="common">Purple orchid tree</name>
    <name type="synonym">Phanera variegata</name>
    <dbReference type="NCBI Taxonomy" id="167791"/>
    <lineage>
        <taxon>Eukaryota</taxon>
        <taxon>Viridiplantae</taxon>
        <taxon>Streptophyta</taxon>
        <taxon>Embryophyta</taxon>
        <taxon>Tracheophyta</taxon>
        <taxon>Spermatophyta</taxon>
        <taxon>Magnoliopsida</taxon>
        <taxon>eudicotyledons</taxon>
        <taxon>Gunneridae</taxon>
        <taxon>Pentapetalae</taxon>
        <taxon>rosids</taxon>
        <taxon>fabids</taxon>
        <taxon>Fabales</taxon>
        <taxon>Fabaceae</taxon>
        <taxon>Cercidoideae</taxon>
        <taxon>Cercideae</taxon>
        <taxon>Bauhiniinae</taxon>
        <taxon>Bauhinia</taxon>
    </lineage>
</organism>
<dbReference type="Proteomes" id="UP000828941">
    <property type="component" value="Chromosome 2"/>
</dbReference>
<accession>A0ACB9PXL7</accession>
<comment type="caution">
    <text evidence="1">The sequence shown here is derived from an EMBL/GenBank/DDBJ whole genome shotgun (WGS) entry which is preliminary data.</text>
</comment>
<proteinExistence type="predicted"/>
<sequence length="121" mass="13146">MASLVLAAAPPFSSQLLNSSSRLSFSHSETLSTPLCAPIVSLSTSTISSLSPVPSVYCGRGDRRTKRGKRFIHSYGNSRPRNKKKGRGPPRPYAPPAPAKKDKFEDNEIIKIEIDESLFSG</sequence>
<dbReference type="EMBL" id="CM039427">
    <property type="protein sequence ID" value="KAI4353286.1"/>
    <property type="molecule type" value="Genomic_DNA"/>
</dbReference>
<reference evidence="1 2" key="1">
    <citation type="journal article" date="2022" name="DNA Res.">
        <title>Chromosomal-level genome assembly of the orchid tree Bauhinia variegata (Leguminosae; Cercidoideae) supports the allotetraploid origin hypothesis of Bauhinia.</title>
        <authorList>
            <person name="Zhong Y."/>
            <person name="Chen Y."/>
            <person name="Zheng D."/>
            <person name="Pang J."/>
            <person name="Liu Y."/>
            <person name="Luo S."/>
            <person name="Meng S."/>
            <person name="Qian L."/>
            <person name="Wei D."/>
            <person name="Dai S."/>
            <person name="Zhou R."/>
        </authorList>
    </citation>
    <scope>NUCLEOTIDE SEQUENCE [LARGE SCALE GENOMIC DNA]</scope>
    <source>
        <strain evidence="1">BV-YZ2020</strain>
    </source>
</reference>
<name>A0ACB9PXL7_BAUVA</name>
<protein>
    <submittedName>
        <fullName evidence="1">Uncharacterized protein</fullName>
    </submittedName>
</protein>